<dbReference type="SMART" id="SM01025">
    <property type="entry name" value="BEN"/>
    <property type="match status" value="1"/>
</dbReference>
<dbReference type="GO" id="GO:0003677">
    <property type="term" value="F:DNA binding"/>
    <property type="evidence" value="ECO:0007669"/>
    <property type="project" value="InterPro"/>
</dbReference>
<dbReference type="EMBL" id="CM012447">
    <property type="protein sequence ID" value="RVE66322.1"/>
    <property type="molecule type" value="Genomic_DNA"/>
</dbReference>
<evidence type="ECO:0000313" key="3">
    <source>
        <dbReference type="EMBL" id="RVE66322.1"/>
    </source>
</evidence>
<accession>A0A437CTR6</accession>
<feature type="compositionally biased region" description="Pro residues" evidence="1">
    <location>
        <begin position="1"/>
        <end position="14"/>
    </location>
</feature>
<gene>
    <name evidence="3" type="ORF">OJAV_G00106200</name>
</gene>
<feature type="region of interest" description="Disordered" evidence="1">
    <location>
        <begin position="1"/>
        <end position="26"/>
    </location>
</feature>
<proteinExistence type="predicted"/>
<feature type="domain" description="BEN" evidence="2">
    <location>
        <begin position="43"/>
        <end position="137"/>
    </location>
</feature>
<protein>
    <recommendedName>
        <fullName evidence="2">BEN domain-containing protein</fullName>
    </recommendedName>
</protein>
<reference evidence="3 4" key="2">
    <citation type="submission" date="2019-01" db="EMBL/GenBank/DDBJ databases">
        <title>A chromosome length genome reference of the Java medaka (oryzias javanicus).</title>
        <authorList>
            <person name="Herpin A."/>
            <person name="Takehana Y."/>
            <person name="Naruse K."/>
            <person name="Ansai S."/>
            <person name="Kawaguchi M."/>
        </authorList>
    </citation>
    <scope>NUCLEOTIDE SEQUENCE [LARGE SCALE GENOMIC DNA]</scope>
    <source>
        <strain evidence="3">RS831</strain>
        <tissue evidence="3">Whole body</tissue>
    </source>
</reference>
<dbReference type="PROSITE" id="PS51457">
    <property type="entry name" value="BEN"/>
    <property type="match status" value="1"/>
</dbReference>
<dbReference type="Gene3D" id="1.10.10.2590">
    <property type="entry name" value="BEN domain"/>
    <property type="match status" value="1"/>
</dbReference>
<dbReference type="InterPro" id="IPR018379">
    <property type="entry name" value="BEN_domain"/>
</dbReference>
<evidence type="ECO:0000259" key="2">
    <source>
        <dbReference type="PROSITE" id="PS51457"/>
    </source>
</evidence>
<dbReference type="AlphaFoldDB" id="A0A437CTR6"/>
<evidence type="ECO:0000256" key="1">
    <source>
        <dbReference type="SAM" id="MobiDB-lite"/>
    </source>
</evidence>
<sequence>MPPQSCSPSPPSPPGATESSSVSDIVTPSQKDLLSSKVEIYPGTGVLVEKLAWTYALNSHSATGFVRHLVTAVFPPEILLVSNLRGGKRGGGDARLPLDKHKLDAIYSATLERWPGTQISSIGTTINGKITELGQKSR</sequence>
<keyword evidence="4" id="KW-1185">Reference proteome</keyword>
<evidence type="ECO:0000313" key="4">
    <source>
        <dbReference type="Proteomes" id="UP000283210"/>
    </source>
</evidence>
<name>A0A437CTR6_ORYJA</name>
<dbReference type="Proteomes" id="UP000283210">
    <property type="component" value="Chromosome 11"/>
</dbReference>
<reference evidence="3 4" key="1">
    <citation type="submission" date="2018-11" db="EMBL/GenBank/DDBJ databases">
        <authorList>
            <person name="Lopez-Roques C."/>
            <person name="Donnadieu C."/>
            <person name="Bouchez O."/>
            <person name="Klopp C."/>
            <person name="Cabau C."/>
            <person name="Zahm M."/>
        </authorList>
    </citation>
    <scope>NUCLEOTIDE SEQUENCE [LARGE SCALE GENOMIC DNA]</scope>
    <source>
        <strain evidence="3">RS831</strain>
        <tissue evidence="3">Whole body</tissue>
    </source>
</reference>
<dbReference type="OrthoDB" id="8840061at2759"/>
<organism evidence="3 4">
    <name type="scientific">Oryzias javanicus</name>
    <name type="common">Javanese ricefish</name>
    <name type="synonym">Aplocheilus javanicus</name>
    <dbReference type="NCBI Taxonomy" id="123683"/>
    <lineage>
        <taxon>Eukaryota</taxon>
        <taxon>Metazoa</taxon>
        <taxon>Chordata</taxon>
        <taxon>Craniata</taxon>
        <taxon>Vertebrata</taxon>
        <taxon>Euteleostomi</taxon>
        <taxon>Actinopterygii</taxon>
        <taxon>Neopterygii</taxon>
        <taxon>Teleostei</taxon>
        <taxon>Neoteleostei</taxon>
        <taxon>Acanthomorphata</taxon>
        <taxon>Ovalentaria</taxon>
        <taxon>Atherinomorphae</taxon>
        <taxon>Beloniformes</taxon>
        <taxon>Adrianichthyidae</taxon>
        <taxon>Oryziinae</taxon>
        <taxon>Oryzias</taxon>
    </lineage>
</organism>